<dbReference type="GO" id="GO:0160107">
    <property type="term" value="F:tRNA (adenine(58)-N1)-methyltransferase activity"/>
    <property type="evidence" value="ECO:0007669"/>
    <property type="project" value="InterPro"/>
</dbReference>
<gene>
    <name evidence="7" type="ordered locus">Pisl_0823</name>
</gene>
<keyword evidence="8" id="KW-1185">Reference proteome</keyword>
<evidence type="ECO:0000313" key="7">
    <source>
        <dbReference type="EMBL" id="ABL87999.1"/>
    </source>
</evidence>
<dbReference type="InterPro" id="IPR049470">
    <property type="entry name" value="TRM61_C"/>
</dbReference>
<keyword evidence="3 5" id="KW-0949">S-adenosyl-L-methionine</keyword>
<sequence length="254" mass="28479">MFKKNDWTLLIEEDRNYKIVAKVGSGLLQTIRGYIDTDTLIGVPYGTVVTSTLGAKFRAIPATIFDIIEHRFRIKAQAIYPKDAIYIVKATAIGPGSRVVEAGTGSGFLTAVLAWYVRPWGIVYSFEKRFDHIRVAIKNIKSVGLDLYVDLQLRDVVKSGFGSMKVDAVILDMGDPWNVIEKAVEVLKSGGTLAVFSTTIEHMSKTVEMLKTYNFYNISIEEVLLRRWKSVVGELRPETFDVVHTGWIITARKA</sequence>
<dbReference type="Pfam" id="PF08704">
    <property type="entry name" value="GCD14"/>
    <property type="match status" value="1"/>
</dbReference>
<dbReference type="GO" id="GO:0030488">
    <property type="term" value="P:tRNA methylation"/>
    <property type="evidence" value="ECO:0007669"/>
    <property type="project" value="InterPro"/>
</dbReference>
<evidence type="ECO:0000256" key="2">
    <source>
        <dbReference type="ARBA" id="ARBA00022679"/>
    </source>
</evidence>
<dbReference type="Gene3D" id="3.10.330.20">
    <property type="match status" value="1"/>
</dbReference>
<feature type="binding site" evidence="5">
    <location>
        <position position="132"/>
    </location>
    <ligand>
        <name>S-adenosyl-L-methionine</name>
        <dbReference type="ChEBI" id="CHEBI:59789"/>
    </ligand>
</feature>
<reference evidence="7" key="1">
    <citation type="submission" date="2006-12" db="EMBL/GenBank/DDBJ databases">
        <title>Complete sequence of Pyrobaculum islandicum DSM 4184.</title>
        <authorList>
            <person name="Copeland A."/>
            <person name="Lucas S."/>
            <person name="Lapidus A."/>
            <person name="Barry K."/>
            <person name="Detter J.C."/>
            <person name="Glavina del Rio T."/>
            <person name="Dalin E."/>
            <person name="Tice H."/>
            <person name="Pitluck S."/>
            <person name="Meincke L."/>
            <person name="Brettin T."/>
            <person name="Bruce D."/>
            <person name="Han C."/>
            <person name="Tapia R."/>
            <person name="Gilna P."/>
            <person name="Schmutz J."/>
            <person name="Larimer F."/>
            <person name="Land M."/>
            <person name="Hauser L."/>
            <person name="Kyrpides N."/>
            <person name="Mikhailova N."/>
            <person name="Cozen A.E."/>
            <person name="Fitz-Gibbon S.T."/>
            <person name="House C.H."/>
            <person name="Saltikov C."/>
            <person name="Lowe T."/>
            <person name="Richardson P."/>
        </authorList>
    </citation>
    <scope>NUCLEOTIDE SEQUENCE [LARGE SCALE GENOMIC DNA]</scope>
    <source>
        <strain evidence="7">DSM 4184</strain>
    </source>
</reference>
<dbReference type="eggNOG" id="arCOG00978">
    <property type="taxonomic scope" value="Archaea"/>
</dbReference>
<proteinExistence type="predicted"/>
<dbReference type="PANTHER" id="PTHR12133">
    <property type="entry name" value="TRNA (ADENINE(58)-N(1))-METHYLTRANSFERASE"/>
    <property type="match status" value="1"/>
</dbReference>
<keyword evidence="4" id="KW-0819">tRNA processing</keyword>
<keyword evidence="1 7" id="KW-0489">Methyltransferase</keyword>
<feature type="domain" description="tRNA (adenine(58)-N(1))-methyltransferase catalytic subunit TRM61 C-terminal" evidence="6">
    <location>
        <begin position="75"/>
        <end position="230"/>
    </location>
</feature>
<dbReference type="EMBL" id="CP000504">
    <property type="protein sequence ID" value="ABL87999.1"/>
    <property type="molecule type" value="Genomic_DNA"/>
</dbReference>
<dbReference type="HOGENOM" id="CLU_025402_0_1_2"/>
<dbReference type="InterPro" id="IPR014816">
    <property type="entry name" value="tRNA_MeTrfase_Gcd14"/>
</dbReference>
<accession>A1RSR7</accession>
<dbReference type="PANTHER" id="PTHR12133:SF1">
    <property type="entry name" value="TRNA (ADENINE(58)-N(1))-METHYLTRANSFERASE, MITOCHONDRIAL"/>
    <property type="match status" value="1"/>
</dbReference>
<dbReference type="Gene3D" id="3.40.50.150">
    <property type="entry name" value="Vaccinia Virus protein VP39"/>
    <property type="match status" value="1"/>
</dbReference>
<evidence type="ECO:0000256" key="5">
    <source>
        <dbReference type="PIRSR" id="PIRSR017269-1"/>
    </source>
</evidence>
<dbReference type="KEGG" id="pis:Pisl_0823"/>
<evidence type="ECO:0000259" key="6">
    <source>
        <dbReference type="Pfam" id="PF08704"/>
    </source>
</evidence>
<dbReference type="CDD" id="cd02440">
    <property type="entry name" value="AdoMet_MTases"/>
    <property type="match status" value="1"/>
</dbReference>
<feature type="binding site" evidence="5">
    <location>
        <position position="155"/>
    </location>
    <ligand>
        <name>S-adenosyl-L-methionine</name>
        <dbReference type="ChEBI" id="CHEBI:59789"/>
    </ligand>
</feature>
<dbReference type="GO" id="GO:0031515">
    <property type="term" value="C:tRNA (m1A) methyltransferase complex"/>
    <property type="evidence" value="ECO:0007669"/>
    <property type="project" value="InterPro"/>
</dbReference>
<dbReference type="AlphaFoldDB" id="A1RSR7"/>
<name>A1RSR7_PYRIL</name>
<feature type="binding site" evidence="5">
    <location>
        <position position="172"/>
    </location>
    <ligand>
        <name>S-adenosyl-L-methionine</name>
        <dbReference type="ChEBI" id="CHEBI:59789"/>
    </ligand>
</feature>
<dbReference type="STRING" id="384616.Pisl_0823"/>
<dbReference type="Proteomes" id="UP000002595">
    <property type="component" value="Chromosome"/>
</dbReference>
<evidence type="ECO:0000256" key="4">
    <source>
        <dbReference type="ARBA" id="ARBA00022694"/>
    </source>
</evidence>
<dbReference type="OrthoDB" id="30774at2157"/>
<dbReference type="RefSeq" id="WP_011762575.1">
    <property type="nucleotide sequence ID" value="NC_008701.1"/>
</dbReference>
<dbReference type="PROSITE" id="PS51620">
    <property type="entry name" value="SAM_TRM61"/>
    <property type="match status" value="1"/>
</dbReference>
<keyword evidence="2" id="KW-0808">Transferase</keyword>
<evidence type="ECO:0000256" key="3">
    <source>
        <dbReference type="ARBA" id="ARBA00022691"/>
    </source>
</evidence>
<dbReference type="PIRSF" id="PIRSF017269">
    <property type="entry name" value="GCD14"/>
    <property type="match status" value="1"/>
</dbReference>
<dbReference type="SUPFAM" id="SSF53335">
    <property type="entry name" value="S-adenosyl-L-methionine-dependent methyltransferases"/>
    <property type="match status" value="1"/>
</dbReference>
<organism evidence="7 8">
    <name type="scientific">Pyrobaculum islandicum (strain DSM 4184 / JCM 9189 / GEO3)</name>
    <dbReference type="NCBI Taxonomy" id="384616"/>
    <lineage>
        <taxon>Archaea</taxon>
        <taxon>Thermoproteota</taxon>
        <taxon>Thermoprotei</taxon>
        <taxon>Thermoproteales</taxon>
        <taxon>Thermoproteaceae</taxon>
        <taxon>Pyrobaculum</taxon>
    </lineage>
</organism>
<evidence type="ECO:0000313" key="8">
    <source>
        <dbReference type="Proteomes" id="UP000002595"/>
    </source>
</evidence>
<evidence type="ECO:0000256" key="1">
    <source>
        <dbReference type="ARBA" id="ARBA00022603"/>
    </source>
</evidence>
<feature type="binding site" evidence="5">
    <location>
        <begin position="106"/>
        <end position="109"/>
    </location>
    <ligand>
        <name>S-adenosyl-L-methionine</name>
        <dbReference type="ChEBI" id="CHEBI:59789"/>
    </ligand>
</feature>
<protein>
    <submittedName>
        <fullName evidence="7">Beta-aspartate methyltransferase, conjectural</fullName>
    </submittedName>
</protein>
<dbReference type="InterPro" id="IPR029063">
    <property type="entry name" value="SAM-dependent_MTases_sf"/>
</dbReference>
<feature type="binding site" evidence="5">
    <location>
        <position position="127"/>
    </location>
    <ligand>
        <name>S-adenosyl-L-methionine</name>
        <dbReference type="ChEBI" id="CHEBI:59789"/>
    </ligand>
</feature>
<dbReference type="GeneID" id="4616609"/>